<name>A0ABQ1EVK1_SPHSA</name>
<evidence type="ECO:0000313" key="2">
    <source>
        <dbReference type="EMBL" id="GFZ87504.1"/>
    </source>
</evidence>
<dbReference type="EMBL" id="BMDU01000003">
    <property type="protein sequence ID" value="GFZ87504.1"/>
    <property type="molecule type" value="Genomic_DNA"/>
</dbReference>
<sequence length="113" mass="12101">MNSWQISMTTRLSLLSATAPAQSDSSMIGRVVAAGTSAIIWGEAESEVIIHCAPTDWISPPKLEARLAHQIARKIGIDKGDGAWEGSDSDTLSMKRNKAGGSNPRIIKRIEKG</sequence>
<keyword evidence="3" id="KW-1185">Reference proteome</keyword>
<evidence type="ECO:0000256" key="1">
    <source>
        <dbReference type="SAM" id="MobiDB-lite"/>
    </source>
</evidence>
<gene>
    <name evidence="2" type="ORF">GCM10019071_16160</name>
</gene>
<accession>A0ABQ1EVK1</accession>
<evidence type="ECO:0000313" key="3">
    <source>
        <dbReference type="Proteomes" id="UP000628109"/>
    </source>
</evidence>
<feature type="region of interest" description="Disordered" evidence="1">
    <location>
        <begin position="79"/>
        <end position="103"/>
    </location>
</feature>
<reference evidence="3" key="1">
    <citation type="journal article" date="2019" name="Int. J. Syst. Evol. Microbiol.">
        <title>The Global Catalogue of Microorganisms (GCM) 10K type strain sequencing project: providing services to taxonomists for standard genome sequencing and annotation.</title>
        <authorList>
            <consortium name="The Broad Institute Genomics Platform"/>
            <consortium name="The Broad Institute Genome Sequencing Center for Infectious Disease"/>
            <person name="Wu L."/>
            <person name="Ma J."/>
        </authorList>
    </citation>
    <scope>NUCLEOTIDE SEQUENCE [LARGE SCALE GENOMIC DNA]</scope>
    <source>
        <strain evidence="3">CCM 7327</strain>
    </source>
</reference>
<dbReference type="Proteomes" id="UP000628109">
    <property type="component" value="Unassembled WGS sequence"/>
</dbReference>
<organism evidence="2 3">
    <name type="scientific">Sphingobium fuliginis (strain ATCC 27551)</name>
    <dbReference type="NCBI Taxonomy" id="336203"/>
    <lineage>
        <taxon>Bacteria</taxon>
        <taxon>Pseudomonadati</taxon>
        <taxon>Pseudomonadota</taxon>
        <taxon>Alphaproteobacteria</taxon>
        <taxon>Sphingomonadales</taxon>
        <taxon>Sphingomonadaceae</taxon>
        <taxon>Sphingobium</taxon>
    </lineage>
</organism>
<protein>
    <submittedName>
        <fullName evidence="2">Uncharacterized protein</fullName>
    </submittedName>
</protein>
<comment type="caution">
    <text evidence="2">The sequence shown here is derived from an EMBL/GenBank/DDBJ whole genome shotgun (WGS) entry which is preliminary data.</text>
</comment>
<proteinExistence type="predicted"/>